<keyword evidence="10" id="KW-0472">Membrane</keyword>
<evidence type="ECO:0000256" key="3">
    <source>
        <dbReference type="ARBA" id="ARBA00010550"/>
    </source>
</evidence>
<dbReference type="AlphaFoldDB" id="A0A0K2TUW6"/>
<evidence type="ECO:0000256" key="1">
    <source>
        <dbReference type="ARBA" id="ARBA00001947"/>
    </source>
</evidence>
<dbReference type="GeneID" id="121115031"/>
<protein>
    <submittedName>
        <fullName evidence="12">ATPdependent zinc metalloprotease YME1 homolog [Ceratitis capitata]</fullName>
    </submittedName>
</protein>
<feature type="region of interest" description="Disordered" evidence="9">
    <location>
        <begin position="680"/>
        <end position="700"/>
    </location>
</feature>
<organism evidence="12">
    <name type="scientific">Lepeophtheirus salmonis</name>
    <name type="common">Salmon louse</name>
    <name type="synonym">Caligus salmonis</name>
    <dbReference type="NCBI Taxonomy" id="72036"/>
    <lineage>
        <taxon>Eukaryota</taxon>
        <taxon>Metazoa</taxon>
        <taxon>Ecdysozoa</taxon>
        <taxon>Arthropoda</taxon>
        <taxon>Crustacea</taxon>
        <taxon>Multicrustacea</taxon>
        <taxon>Hexanauplia</taxon>
        <taxon>Copepoda</taxon>
        <taxon>Siphonostomatoida</taxon>
        <taxon>Caligidae</taxon>
        <taxon>Lepeophtheirus</taxon>
    </lineage>
</organism>
<dbReference type="KEGG" id="lsm:121115031"/>
<dbReference type="Gene3D" id="3.40.50.300">
    <property type="entry name" value="P-loop containing nucleotide triphosphate hydrolases"/>
    <property type="match status" value="1"/>
</dbReference>
<dbReference type="CDD" id="cd19501">
    <property type="entry name" value="RecA-like_FtsH"/>
    <property type="match status" value="1"/>
</dbReference>
<dbReference type="SMART" id="SM00382">
    <property type="entry name" value="AAA"/>
    <property type="match status" value="1"/>
</dbReference>
<dbReference type="GO" id="GO:0016887">
    <property type="term" value="F:ATP hydrolysis activity"/>
    <property type="evidence" value="ECO:0007669"/>
    <property type="project" value="InterPro"/>
</dbReference>
<evidence type="ECO:0000256" key="8">
    <source>
        <dbReference type="ARBA" id="ARBA00023049"/>
    </source>
</evidence>
<dbReference type="Gene3D" id="1.20.58.760">
    <property type="entry name" value="Peptidase M41"/>
    <property type="match status" value="1"/>
</dbReference>
<keyword evidence="8 12" id="KW-0482">Metalloprotease</keyword>
<evidence type="ECO:0000256" key="10">
    <source>
        <dbReference type="SAM" id="Phobius"/>
    </source>
</evidence>
<comment type="cofactor">
    <cofactor evidence="1">
        <name>Zn(2+)</name>
        <dbReference type="ChEBI" id="CHEBI:29105"/>
    </cofactor>
</comment>
<dbReference type="InterPro" id="IPR037219">
    <property type="entry name" value="Peptidase_M41-like"/>
</dbReference>
<dbReference type="PROSITE" id="PS00674">
    <property type="entry name" value="AAA"/>
    <property type="match status" value="1"/>
</dbReference>
<sequence length="718" mass="78561">MMFVGVNQTQGLVMFPRSIWSGGRRNKISSNANVLDRSLDATSRRAMSSLMYQDLKRVPLKEITPSGCVFQSRRKGDFLSAYVSQPTFEETNRRGFKTRSKEAESGSTPFLRQKDPSSVAINNEKALKAALSGDLSESSYLSSIMKKLDPGEKEKMAMAVNSYAAGFSAGKAREPFLKTFVSDGKDKDGKTGFWSKINHITSILVGLVFLALAAPMLGIRVRIKFGGTTNEISPEDVAVNFDDVKGCDEAKEELQEIVDFLKNPEKYSNLGGKLPKGCLLVGPPGTGKTLLARAVAGEATVPFFHSSGSEFDEVLVGQGAKRVRELFAAAKAKAPCVIFIDEIDSVGSTRTSSAYHPYANQTVNQLLSEMDGFLPNDGVIVLGATNRSTDLDKALLRPGRFDSQVTVEKPDMKGRKEILELYLGKIKHDFTVDVDILARRTMGFSGADLENLVNTAAIRAAVLGKDAVSMGEFEYSHDRRIMGSDWKSRVRPKEDMKITAYHEAGHTLVAYYTEQAMALHKVTIVAKGMSGGHTAMLPKNDHTHETKAELIAKCDVSMGGRVAEEFIFGKDKVTGGASSDLAAASSISEYMVTKLGMSEKVGLRVFPEPGRFDTPSKISPVLTETIDNEVERILNESYKRAMNIIKTHAKELHALADALLKYETLDAEQIKNVIEGKESSSLFQKSHNKNNAVNPIPKPSRPYVIDSSPDVIVTEKKL</sequence>
<dbReference type="Pfam" id="PF01434">
    <property type="entry name" value="Peptidase_M41"/>
    <property type="match status" value="1"/>
</dbReference>
<dbReference type="SUPFAM" id="SSF140990">
    <property type="entry name" value="FtsH protease domain-like"/>
    <property type="match status" value="1"/>
</dbReference>
<keyword evidence="5" id="KW-0479">Metal-binding</keyword>
<dbReference type="InterPro" id="IPR003593">
    <property type="entry name" value="AAA+_ATPase"/>
</dbReference>
<dbReference type="GO" id="GO:0005743">
    <property type="term" value="C:mitochondrial inner membrane"/>
    <property type="evidence" value="ECO:0007669"/>
    <property type="project" value="TreeGrafter"/>
</dbReference>
<dbReference type="OrthoDB" id="6362170at2759"/>
<dbReference type="GO" id="GO:0004222">
    <property type="term" value="F:metalloendopeptidase activity"/>
    <property type="evidence" value="ECO:0007669"/>
    <property type="project" value="InterPro"/>
</dbReference>
<dbReference type="CTD" id="37636"/>
<keyword evidence="10" id="KW-1133">Transmembrane helix</keyword>
<evidence type="ECO:0000259" key="11">
    <source>
        <dbReference type="SMART" id="SM00382"/>
    </source>
</evidence>
<dbReference type="InterPro" id="IPR003960">
    <property type="entry name" value="ATPase_AAA_CS"/>
</dbReference>
<dbReference type="Gene3D" id="1.10.8.60">
    <property type="match status" value="1"/>
</dbReference>
<evidence type="ECO:0000256" key="9">
    <source>
        <dbReference type="SAM" id="MobiDB-lite"/>
    </source>
</evidence>
<dbReference type="Pfam" id="PF17862">
    <property type="entry name" value="AAA_lid_3"/>
    <property type="match status" value="1"/>
</dbReference>
<dbReference type="Pfam" id="PF00004">
    <property type="entry name" value="AAA"/>
    <property type="match status" value="1"/>
</dbReference>
<dbReference type="PANTHER" id="PTHR23076">
    <property type="entry name" value="METALLOPROTEASE M41 FTSH"/>
    <property type="match status" value="1"/>
</dbReference>
<feature type="transmembrane region" description="Helical" evidence="10">
    <location>
        <begin position="200"/>
        <end position="219"/>
    </location>
</feature>
<dbReference type="RefSeq" id="XP_040565111.1">
    <property type="nucleotide sequence ID" value="XM_040709177.2"/>
</dbReference>
<dbReference type="InterPro" id="IPR000642">
    <property type="entry name" value="Peptidase_M41"/>
</dbReference>
<keyword evidence="10" id="KW-0812">Transmembrane</keyword>
<dbReference type="GO" id="GO:0007005">
    <property type="term" value="P:mitochondrion organization"/>
    <property type="evidence" value="ECO:0007669"/>
    <property type="project" value="TreeGrafter"/>
</dbReference>
<evidence type="ECO:0000256" key="7">
    <source>
        <dbReference type="ARBA" id="ARBA00022833"/>
    </source>
</evidence>
<dbReference type="FunFam" id="3.40.50.300:FF:000175">
    <property type="entry name" value="ATP-dependent zinc metalloprotease FTSH 4"/>
    <property type="match status" value="1"/>
</dbReference>
<dbReference type="FunFam" id="1.10.8.60:FF:000001">
    <property type="entry name" value="ATP-dependent zinc metalloprotease FtsH"/>
    <property type="match status" value="1"/>
</dbReference>
<evidence type="ECO:0000256" key="6">
    <source>
        <dbReference type="ARBA" id="ARBA00022801"/>
    </source>
</evidence>
<evidence type="ECO:0000256" key="5">
    <source>
        <dbReference type="ARBA" id="ARBA00022723"/>
    </source>
</evidence>
<keyword evidence="7" id="KW-0862">Zinc</keyword>
<dbReference type="GO" id="GO:0004176">
    <property type="term" value="F:ATP-dependent peptidase activity"/>
    <property type="evidence" value="ECO:0007669"/>
    <property type="project" value="InterPro"/>
</dbReference>
<dbReference type="InterPro" id="IPR027417">
    <property type="entry name" value="P-loop_NTPase"/>
</dbReference>
<name>A0A0K2TUW6_LEPSM</name>
<evidence type="ECO:0000256" key="4">
    <source>
        <dbReference type="ARBA" id="ARBA00022670"/>
    </source>
</evidence>
<comment type="similarity">
    <text evidence="3">In the N-terminal section; belongs to the AAA ATPase family.</text>
</comment>
<proteinExistence type="inferred from homology"/>
<dbReference type="EMBL" id="HACA01012443">
    <property type="protein sequence ID" value="CDW29804.1"/>
    <property type="molecule type" value="Transcribed_RNA"/>
</dbReference>
<keyword evidence="4 12" id="KW-0645">Protease</keyword>
<evidence type="ECO:0000313" key="12">
    <source>
        <dbReference type="EMBL" id="CDW29804.1"/>
    </source>
</evidence>
<keyword evidence="6" id="KW-0378">Hydrolase</keyword>
<comment type="similarity">
    <text evidence="2">In the C-terminal section; belongs to the peptidase M41 family.</text>
</comment>
<dbReference type="GO" id="GO:0006515">
    <property type="term" value="P:protein quality control for misfolded or incompletely synthesized proteins"/>
    <property type="evidence" value="ECO:0007669"/>
    <property type="project" value="TreeGrafter"/>
</dbReference>
<dbReference type="InterPro" id="IPR003959">
    <property type="entry name" value="ATPase_AAA_core"/>
</dbReference>
<accession>A0A0K2TUW6</accession>
<dbReference type="GO" id="GO:0046872">
    <property type="term" value="F:metal ion binding"/>
    <property type="evidence" value="ECO:0007669"/>
    <property type="project" value="UniProtKB-KW"/>
</dbReference>
<dbReference type="SUPFAM" id="SSF52540">
    <property type="entry name" value="P-loop containing nucleoside triphosphate hydrolases"/>
    <property type="match status" value="1"/>
</dbReference>
<reference evidence="12" key="1">
    <citation type="submission" date="2014-05" db="EMBL/GenBank/DDBJ databases">
        <authorList>
            <person name="Chronopoulou M."/>
        </authorList>
    </citation>
    <scope>NUCLEOTIDE SEQUENCE</scope>
    <source>
        <tissue evidence="12">Whole organism</tissue>
    </source>
</reference>
<dbReference type="GO" id="GO:0005524">
    <property type="term" value="F:ATP binding"/>
    <property type="evidence" value="ECO:0007669"/>
    <property type="project" value="InterPro"/>
</dbReference>
<evidence type="ECO:0000256" key="2">
    <source>
        <dbReference type="ARBA" id="ARBA00010044"/>
    </source>
</evidence>
<dbReference type="InterPro" id="IPR041569">
    <property type="entry name" value="AAA_lid_3"/>
</dbReference>
<feature type="domain" description="AAA+ ATPase" evidence="11">
    <location>
        <begin position="274"/>
        <end position="411"/>
    </location>
</feature>
<feature type="compositionally biased region" description="Polar residues" evidence="9">
    <location>
        <begin position="680"/>
        <end position="693"/>
    </location>
</feature>
<dbReference type="PANTHER" id="PTHR23076:SF97">
    <property type="entry name" value="ATP-DEPENDENT ZINC METALLOPROTEASE YME1L1"/>
    <property type="match status" value="1"/>
</dbReference>
<dbReference type="FunFam" id="1.20.58.760:FF:000001">
    <property type="entry name" value="ATP-dependent zinc metalloprotease FtsH"/>
    <property type="match status" value="1"/>
</dbReference>